<evidence type="ECO:0000313" key="2">
    <source>
        <dbReference type="Proteomes" id="UP000075243"/>
    </source>
</evidence>
<dbReference type="GO" id="GO:0003676">
    <property type="term" value="F:nucleic acid binding"/>
    <property type="evidence" value="ECO:0007669"/>
    <property type="project" value="InterPro"/>
</dbReference>
<proteinExistence type="predicted"/>
<dbReference type="AlphaFoldDB" id="A0A151QYN8"/>
<evidence type="ECO:0000313" key="1">
    <source>
        <dbReference type="EMBL" id="KYP35396.1"/>
    </source>
</evidence>
<dbReference type="EMBL" id="KQ484389">
    <property type="protein sequence ID" value="KYP35396.1"/>
    <property type="molecule type" value="Genomic_DNA"/>
</dbReference>
<accession>A0A151QYN8</accession>
<dbReference type="Gramene" id="C.cajan_43389.t">
    <property type="protein sequence ID" value="C.cajan_43389.t.cds1"/>
    <property type="gene ID" value="C.cajan_43389"/>
</dbReference>
<reference evidence="1" key="1">
    <citation type="journal article" date="2012" name="Nat. Biotechnol.">
        <title>Draft genome sequence of pigeonpea (Cajanus cajan), an orphan legume crop of resource-poor farmers.</title>
        <authorList>
            <person name="Varshney R.K."/>
            <person name="Chen W."/>
            <person name="Li Y."/>
            <person name="Bharti A.K."/>
            <person name="Saxena R.K."/>
            <person name="Schlueter J.A."/>
            <person name="Donoghue M.T."/>
            <person name="Azam S."/>
            <person name="Fan G."/>
            <person name="Whaley A.M."/>
            <person name="Farmer A.D."/>
            <person name="Sheridan J."/>
            <person name="Iwata A."/>
            <person name="Tuteja R."/>
            <person name="Penmetsa R.V."/>
            <person name="Wu W."/>
            <person name="Upadhyaya H.D."/>
            <person name="Yang S.P."/>
            <person name="Shah T."/>
            <person name="Saxena K.B."/>
            <person name="Michael T."/>
            <person name="McCombie W.R."/>
            <person name="Yang B."/>
            <person name="Zhang G."/>
            <person name="Yang H."/>
            <person name="Wang J."/>
            <person name="Spillane C."/>
            <person name="Cook D.R."/>
            <person name="May G.D."/>
            <person name="Xu X."/>
            <person name="Jackson S.A."/>
        </authorList>
    </citation>
    <scope>NUCLEOTIDE SEQUENCE [LARGE SCALE GENOMIC DNA]</scope>
</reference>
<organism evidence="1 2">
    <name type="scientific">Cajanus cajan</name>
    <name type="common">Pigeon pea</name>
    <name type="synonym">Cajanus indicus</name>
    <dbReference type="NCBI Taxonomy" id="3821"/>
    <lineage>
        <taxon>Eukaryota</taxon>
        <taxon>Viridiplantae</taxon>
        <taxon>Streptophyta</taxon>
        <taxon>Embryophyta</taxon>
        <taxon>Tracheophyta</taxon>
        <taxon>Spermatophyta</taxon>
        <taxon>Magnoliopsida</taxon>
        <taxon>eudicotyledons</taxon>
        <taxon>Gunneridae</taxon>
        <taxon>Pentapetalae</taxon>
        <taxon>rosids</taxon>
        <taxon>fabids</taxon>
        <taxon>Fabales</taxon>
        <taxon>Fabaceae</taxon>
        <taxon>Papilionoideae</taxon>
        <taxon>50 kb inversion clade</taxon>
        <taxon>NPAAA clade</taxon>
        <taxon>indigoferoid/millettioid clade</taxon>
        <taxon>Phaseoleae</taxon>
        <taxon>Cajanus</taxon>
    </lineage>
</organism>
<dbReference type="Proteomes" id="UP000075243">
    <property type="component" value="Unassembled WGS sequence"/>
</dbReference>
<protein>
    <recommendedName>
        <fullName evidence="3">CCHC-type domain-containing protein</fullName>
    </recommendedName>
</protein>
<dbReference type="GO" id="GO:0008270">
    <property type="term" value="F:zinc ion binding"/>
    <property type="evidence" value="ECO:0007669"/>
    <property type="project" value="InterPro"/>
</dbReference>
<dbReference type="InterPro" id="IPR036875">
    <property type="entry name" value="Znf_CCHC_sf"/>
</dbReference>
<gene>
    <name evidence="1" type="ORF">KK1_043571</name>
</gene>
<sequence length="138" mass="16053">KNDNSSPKFTCFECGKAGNIKVGCPYLKKQGNEEKKSKFRSKRKKAYIAWEDNAYTTSSDSEQDQEANLCLMTRYESNYEISYLDSSTCSYNKLQDVFCELYAEAKKMGNLNKIYKGKIKELELKVSFFRKRKGYFSN</sequence>
<feature type="non-terminal residue" evidence="1">
    <location>
        <position position="1"/>
    </location>
</feature>
<dbReference type="SUPFAM" id="SSF57756">
    <property type="entry name" value="Retrovirus zinc finger-like domains"/>
    <property type="match status" value="1"/>
</dbReference>
<evidence type="ECO:0008006" key="3">
    <source>
        <dbReference type="Google" id="ProtNLM"/>
    </source>
</evidence>
<name>A0A151QYN8_CAJCA</name>
<keyword evidence="2" id="KW-1185">Reference proteome</keyword>